<feature type="compositionally biased region" description="Polar residues" evidence="9">
    <location>
        <begin position="404"/>
        <end position="415"/>
    </location>
</feature>
<evidence type="ECO:0000256" key="6">
    <source>
        <dbReference type="ARBA" id="ARBA00022553"/>
    </source>
</evidence>
<keyword evidence="10" id="KW-0687">Ribonucleoprotein</keyword>
<comment type="similarity">
    <text evidence="2">Belongs to the NAF1 family.</text>
</comment>
<dbReference type="Gene3D" id="2.40.10.230">
    <property type="entry name" value="Probable tRNA pseudouridine synthase domain"/>
    <property type="match status" value="1"/>
</dbReference>
<dbReference type="AlphaFoldDB" id="A0A2A3E2K2"/>
<dbReference type="InterPro" id="IPR038664">
    <property type="entry name" value="Gar1/Naf1_Cbf5-bd_sf"/>
</dbReference>
<keyword evidence="11" id="KW-1185">Reference proteome</keyword>
<dbReference type="PANTHER" id="PTHR31633:SF1">
    <property type="entry name" value="H_ACA RIBONUCLEOPROTEIN COMPLEX NON-CORE SUBUNIT NAF1"/>
    <property type="match status" value="1"/>
</dbReference>
<dbReference type="PANTHER" id="PTHR31633">
    <property type="entry name" value="H/ACA RIBONUCLEOPROTEIN COMPLEX NON-CORE SUBUNIT NAF1"/>
    <property type="match status" value="1"/>
</dbReference>
<dbReference type="Pfam" id="PF04410">
    <property type="entry name" value="Gar1"/>
    <property type="match status" value="1"/>
</dbReference>
<dbReference type="EMBL" id="KZ288425">
    <property type="protein sequence ID" value="PBC25935.1"/>
    <property type="molecule type" value="Genomic_DNA"/>
</dbReference>
<feature type="compositionally biased region" description="Low complexity" evidence="9">
    <location>
        <begin position="200"/>
        <end position="214"/>
    </location>
</feature>
<evidence type="ECO:0000256" key="3">
    <source>
        <dbReference type="ARBA" id="ARBA00021438"/>
    </source>
</evidence>
<sequence>MDSDEVIIEKVVENRNLHDELKKHMLNTEKNNYVSNNENSLLKYKENIQININETSKFADNSELNIINNIEIKQNYSEINNLISEEKNSIISHINRNEVLINDSNKKQDHITFEKLKHEDNDIHIICEKNTVSLTQKNDKVSSLVSIALEYGNSDSETEYNSDEIKCENDESKSLKEIQVQTYRQNKEASSDEESESQDDSSSSDSSVIIQSNESDSDDCLSKKSVRNNIKKQKNNEIKNELDDLPPIEDLKISVPEVLCDPLGEVSWMVEQLVVVKPKPGKPTLNLDTVLFVEKGQRALGKIFDVFGKVNEPHYCIRFNSSKHIKECDIKEGMTVYYCPNTEYTSLVFLHELLKIKGIDANADDPPEFSDDEEERAYYEQLKAKQVNNANQSDIPSKRKRISKPNTGWQSNHPWNRNVQRQKKEFYTRTNRQFSFENQSQTLWSQAYQNNSESYGYGAYSMQPMQYINHNVGSANQNLYSSHNYYSEDNSTIYLNPRIPFTTGPRISPGYLTLQNHPNSFTNVRFQSTNIPWLSQIPQVPTRMKVPWMKNKEQFSPVNKLSHAKSTQGRNLTGSARHIRDLIADIHKNIQIWNTFHLEGIILLKNIIQIKQNDCYSEILQEQCDKLENICDSLNTIVENLAQITQHIKITASLETNMNKLFITWPNIKFGEIAQSIYDAYSRELKIKLKVLENIAHHYTDSWKMLFLASWVHQPLLPYNLTTFLESMLIESGHSSVYNWYLRSQKINMNIDKYKHIICLFENADSR</sequence>
<keyword evidence="8" id="KW-0539">Nucleus</keyword>
<keyword evidence="6" id="KW-0597">Phosphoprotein</keyword>
<dbReference type="InterPro" id="IPR007504">
    <property type="entry name" value="H/ACA_rnp_Gar1/Naf1"/>
</dbReference>
<dbReference type="GO" id="GO:0005634">
    <property type="term" value="C:nucleus"/>
    <property type="evidence" value="ECO:0007669"/>
    <property type="project" value="UniProtKB-SubCell"/>
</dbReference>
<protein>
    <recommendedName>
        <fullName evidence="3">H/ACA ribonucleoprotein complex non-core subunit NAF1</fullName>
    </recommendedName>
</protein>
<evidence type="ECO:0000256" key="5">
    <source>
        <dbReference type="ARBA" id="ARBA00022552"/>
    </source>
</evidence>
<dbReference type="GO" id="GO:0000493">
    <property type="term" value="P:box H/ACA snoRNP assembly"/>
    <property type="evidence" value="ECO:0007669"/>
    <property type="project" value="InterPro"/>
</dbReference>
<gene>
    <name evidence="10" type="ORF">APICC_09527</name>
</gene>
<evidence type="ECO:0000256" key="4">
    <source>
        <dbReference type="ARBA" id="ARBA00022517"/>
    </source>
</evidence>
<dbReference type="Proteomes" id="UP000242457">
    <property type="component" value="Unassembled WGS sequence"/>
</dbReference>
<evidence type="ECO:0000256" key="9">
    <source>
        <dbReference type="SAM" id="MobiDB-lite"/>
    </source>
</evidence>
<dbReference type="FunFam" id="2.40.10.230:FF:000002">
    <property type="entry name" value="H/ACA ribonucleoprotein complex non-core subunit NAF1"/>
    <property type="match status" value="1"/>
</dbReference>
<evidence type="ECO:0000256" key="1">
    <source>
        <dbReference type="ARBA" id="ARBA00004123"/>
    </source>
</evidence>
<feature type="region of interest" description="Disordered" evidence="9">
    <location>
        <begin position="182"/>
        <end position="224"/>
    </location>
</feature>
<name>A0A2A3E2K2_APICC</name>
<dbReference type="GO" id="GO:0006364">
    <property type="term" value="P:rRNA processing"/>
    <property type="evidence" value="ECO:0007669"/>
    <property type="project" value="UniProtKB-KW"/>
</dbReference>
<dbReference type="STRING" id="94128.A0A2A3E2K2"/>
<evidence type="ECO:0000256" key="2">
    <source>
        <dbReference type="ARBA" id="ARBA00009801"/>
    </source>
</evidence>
<dbReference type="GO" id="GO:0001522">
    <property type="term" value="P:pseudouridine synthesis"/>
    <property type="evidence" value="ECO:0007669"/>
    <property type="project" value="InterPro"/>
</dbReference>
<evidence type="ECO:0000313" key="11">
    <source>
        <dbReference type="Proteomes" id="UP000242457"/>
    </source>
</evidence>
<dbReference type="OrthoDB" id="21550at2759"/>
<dbReference type="SUPFAM" id="SSF50447">
    <property type="entry name" value="Translation proteins"/>
    <property type="match status" value="1"/>
</dbReference>
<evidence type="ECO:0000313" key="10">
    <source>
        <dbReference type="EMBL" id="PBC25935.1"/>
    </source>
</evidence>
<proteinExistence type="inferred from homology"/>
<comment type="subcellular location">
    <subcellularLocation>
        <location evidence="1">Nucleus</location>
    </subcellularLocation>
</comment>
<dbReference type="GO" id="GO:0003723">
    <property type="term" value="F:RNA binding"/>
    <property type="evidence" value="ECO:0007669"/>
    <property type="project" value="UniProtKB-KW"/>
</dbReference>
<keyword evidence="5" id="KW-0698">rRNA processing</keyword>
<organism evidence="10 11">
    <name type="scientific">Apis cerana cerana</name>
    <name type="common">Oriental honeybee</name>
    <dbReference type="NCBI Taxonomy" id="94128"/>
    <lineage>
        <taxon>Eukaryota</taxon>
        <taxon>Metazoa</taxon>
        <taxon>Ecdysozoa</taxon>
        <taxon>Arthropoda</taxon>
        <taxon>Hexapoda</taxon>
        <taxon>Insecta</taxon>
        <taxon>Pterygota</taxon>
        <taxon>Neoptera</taxon>
        <taxon>Endopterygota</taxon>
        <taxon>Hymenoptera</taxon>
        <taxon>Apocrita</taxon>
        <taxon>Aculeata</taxon>
        <taxon>Apoidea</taxon>
        <taxon>Anthophila</taxon>
        <taxon>Apidae</taxon>
        <taxon>Apis</taxon>
    </lineage>
</organism>
<accession>A0A2A3E2K2</accession>
<dbReference type="InterPro" id="IPR040309">
    <property type="entry name" value="Naf1"/>
</dbReference>
<reference evidence="10 11" key="1">
    <citation type="submission" date="2014-07" db="EMBL/GenBank/DDBJ databases">
        <title>Genomic and transcriptomic analysis on Apis cerana provide comprehensive insights into honey bee biology.</title>
        <authorList>
            <person name="Diao Q."/>
            <person name="Sun L."/>
            <person name="Zheng H."/>
            <person name="Zheng H."/>
            <person name="Xu S."/>
            <person name="Wang S."/>
            <person name="Zeng Z."/>
            <person name="Hu F."/>
            <person name="Su S."/>
            <person name="Wu J."/>
        </authorList>
    </citation>
    <scope>NUCLEOTIDE SEQUENCE [LARGE SCALE GENOMIC DNA]</scope>
    <source>
        <tissue evidence="10">Pupae without intestine</tissue>
    </source>
</reference>
<dbReference type="GO" id="GO:0005732">
    <property type="term" value="C:sno(s)RNA-containing ribonucleoprotein complex"/>
    <property type="evidence" value="ECO:0007669"/>
    <property type="project" value="InterPro"/>
</dbReference>
<feature type="region of interest" description="Disordered" evidence="9">
    <location>
        <begin position="389"/>
        <end position="415"/>
    </location>
</feature>
<dbReference type="InterPro" id="IPR009000">
    <property type="entry name" value="Transl_B-barrel_sf"/>
</dbReference>
<dbReference type="GO" id="GO:0043489">
    <property type="term" value="P:RNA stabilization"/>
    <property type="evidence" value="ECO:0007669"/>
    <property type="project" value="UniProtKB-ARBA"/>
</dbReference>
<evidence type="ECO:0000256" key="8">
    <source>
        <dbReference type="ARBA" id="ARBA00023242"/>
    </source>
</evidence>
<keyword evidence="4" id="KW-0690">Ribosome biogenesis</keyword>
<evidence type="ECO:0000256" key="7">
    <source>
        <dbReference type="ARBA" id="ARBA00022884"/>
    </source>
</evidence>
<keyword evidence="7" id="KW-0694">RNA-binding</keyword>